<evidence type="ECO:0000313" key="1">
    <source>
        <dbReference type="EMBL" id="MEX0468225.1"/>
    </source>
</evidence>
<dbReference type="PANTHER" id="PTHR38774:SF1">
    <property type="entry name" value="CYTOPLASMIC PROTEIN"/>
    <property type="match status" value="1"/>
</dbReference>
<dbReference type="InterPro" id="IPR009659">
    <property type="entry name" value="DUF1249"/>
</dbReference>
<dbReference type="Pfam" id="PF06853">
    <property type="entry name" value="DUF1249"/>
    <property type="match status" value="1"/>
</dbReference>
<proteinExistence type="predicted"/>
<protein>
    <submittedName>
        <fullName evidence="1">DUF1249 domain-containing protein</fullName>
    </submittedName>
</protein>
<dbReference type="RefSeq" id="WP_367958274.1">
    <property type="nucleotide sequence ID" value="NZ_JBAKFH010000004.1"/>
</dbReference>
<dbReference type="PANTHER" id="PTHR38774">
    <property type="entry name" value="CYTOPLASMIC PROTEIN-RELATED"/>
    <property type="match status" value="1"/>
</dbReference>
<sequence length="173" mass="19493">MLANPANRLTDTLGEGDFAALMELYEANYIYLRRLVPQLDGQRDAQLSQVERGPDLHLAVTERCPYTTTLMLTHTFSGTAGAEALPDLMVRIYHDARVAEVVAESWPDRRRPGPAEDTAEVASGQSQLHWRWSMNRFLNRWLRYCLHEGHGFDSEGGVAGGVVDRPDARRWAV</sequence>
<keyword evidence="2" id="KW-1185">Reference proteome</keyword>
<comment type="caution">
    <text evidence="1">The sequence shown here is derived from an EMBL/GenBank/DDBJ whole genome shotgun (WGS) entry which is preliminary data.</text>
</comment>
<gene>
    <name evidence="1" type="ORF">V6X73_00530</name>
</gene>
<evidence type="ECO:0000313" key="2">
    <source>
        <dbReference type="Proteomes" id="UP001556709"/>
    </source>
</evidence>
<dbReference type="EMBL" id="JBAKFM010000001">
    <property type="protein sequence ID" value="MEX0468225.1"/>
    <property type="molecule type" value="Genomic_DNA"/>
</dbReference>
<organism evidence="1 2">
    <name type="scientific">Spiribacter pallidus</name>
    <dbReference type="NCBI Taxonomy" id="1987936"/>
    <lineage>
        <taxon>Bacteria</taxon>
        <taxon>Pseudomonadati</taxon>
        <taxon>Pseudomonadota</taxon>
        <taxon>Gammaproteobacteria</taxon>
        <taxon>Chromatiales</taxon>
        <taxon>Ectothiorhodospiraceae</taxon>
        <taxon>Spiribacter</taxon>
    </lineage>
</organism>
<name>A0ABV3T9C0_9GAMM</name>
<reference evidence="1 2" key="1">
    <citation type="submission" date="2024-02" db="EMBL/GenBank/DDBJ databases">
        <title>New especies of Spiribacter isolated from saline water.</title>
        <authorList>
            <person name="Leon M.J."/>
            <person name="De La Haba R."/>
            <person name="Sanchez-Porro C."/>
            <person name="Ventosa A."/>
        </authorList>
    </citation>
    <scope>NUCLEOTIDE SEQUENCE [LARGE SCALE GENOMIC DNA]</scope>
    <source>
        <strain evidence="2">ag22IC6-390</strain>
    </source>
</reference>
<accession>A0ABV3T9C0</accession>
<dbReference type="Proteomes" id="UP001556709">
    <property type="component" value="Unassembled WGS sequence"/>
</dbReference>